<accession>A0ABR1SF84</accession>
<keyword evidence="3" id="KW-1185">Reference proteome</keyword>
<protein>
    <submittedName>
        <fullName evidence="2">Uncharacterized protein</fullName>
    </submittedName>
</protein>
<dbReference type="Proteomes" id="UP001396898">
    <property type="component" value="Unassembled WGS sequence"/>
</dbReference>
<proteinExistence type="predicted"/>
<comment type="caution">
    <text evidence="2">The sequence shown here is derived from an EMBL/GenBank/DDBJ whole genome shotgun (WGS) entry which is preliminary data.</text>
</comment>
<name>A0ABR1SF84_9PEZI</name>
<reference evidence="2 3" key="1">
    <citation type="submission" date="2023-01" db="EMBL/GenBank/DDBJ databases">
        <title>Analysis of 21 Apiospora genomes using comparative genomics revels a genus with tremendous synthesis potential of carbohydrate active enzymes and secondary metabolites.</title>
        <authorList>
            <person name="Sorensen T."/>
        </authorList>
    </citation>
    <scope>NUCLEOTIDE SEQUENCE [LARGE SCALE GENOMIC DNA]</scope>
    <source>
        <strain evidence="2 3">CBS 20057</strain>
    </source>
</reference>
<sequence>MKPSSSVLYYYVQWVGIVSQRSRIGQFRRQDPGTARQTGYRMRIEVLLHYFLPDKKLKACSTCVVTGKPARSKLASDLELIEAIAGPVAAGMQARHRSDYGREAGGQTLAMFRGRGPPSQHAAPANDCWAHAGGTSTDSAG</sequence>
<dbReference type="EMBL" id="JAQQWI010000006">
    <property type="protein sequence ID" value="KAK8032956.1"/>
    <property type="molecule type" value="Genomic_DNA"/>
</dbReference>
<feature type="region of interest" description="Disordered" evidence="1">
    <location>
        <begin position="114"/>
        <end position="141"/>
    </location>
</feature>
<organism evidence="2 3">
    <name type="scientific">Apiospora marii</name>
    <dbReference type="NCBI Taxonomy" id="335849"/>
    <lineage>
        <taxon>Eukaryota</taxon>
        <taxon>Fungi</taxon>
        <taxon>Dikarya</taxon>
        <taxon>Ascomycota</taxon>
        <taxon>Pezizomycotina</taxon>
        <taxon>Sordariomycetes</taxon>
        <taxon>Xylariomycetidae</taxon>
        <taxon>Amphisphaeriales</taxon>
        <taxon>Apiosporaceae</taxon>
        <taxon>Apiospora</taxon>
    </lineage>
</organism>
<evidence type="ECO:0000313" key="2">
    <source>
        <dbReference type="EMBL" id="KAK8032956.1"/>
    </source>
</evidence>
<gene>
    <name evidence="2" type="ORF">PG991_002354</name>
</gene>
<evidence type="ECO:0000313" key="3">
    <source>
        <dbReference type="Proteomes" id="UP001396898"/>
    </source>
</evidence>
<evidence type="ECO:0000256" key="1">
    <source>
        <dbReference type="SAM" id="MobiDB-lite"/>
    </source>
</evidence>